<feature type="chain" id="PRO_5047097263" description="Pilus assembly protein" evidence="1">
    <location>
        <begin position="23"/>
        <end position="92"/>
    </location>
</feature>
<gene>
    <name evidence="2" type="ORF">N5A92_06335</name>
</gene>
<evidence type="ECO:0000313" key="2">
    <source>
        <dbReference type="EMBL" id="MCT7374650.1"/>
    </source>
</evidence>
<dbReference type="EMBL" id="JAOCZP010000002">
    <property type="protein sequence ID" value="MCT7374650.1"/>
    <property type="molecule type" value="Genomic_DNA"/>
</dbReference>
<name>A0ABT2LJ84_9HYPH</name>
<evidence type="ECO:0000313" key="3">
    <source>
        <dbReference type="Proteomes" id="UP001320831"/>
    </source>
</evidence>
<sequence length="92" mass="9642">MRSARSKAALALVSALPLAGCADYLNNRDTVTLGAGNAMEANVGIHTIDPFPPHADRVYIPGDGPAVARAQRIYRRSQVPAQTAQGAQTEGN</sequence>
<dbReference type="RefSeq" id="WP_260901140.1">
    <property type="nucleotide sequence ID" value="NZ_JAOCZP010000002.1"/>
</dbReference>
<organism evidence="2 3">
    <name type="scientific">Chelativorans salis</name>
    <dbReference type="NCBI Taxonomy" id="2978478"/>
    <lineage>
        <taxon>Bacteria</taxon>
        <taxon>Pseudomonadati</taxon>
        <taxon>Pseudomonadota</taxon>
        <taxon>Alphaproteobacteria</taxon>
        <taxon>Hyphomicrobiales</taxon>
        <taxon>Phyllobacteriaceae</taxon>
        <taxon>Chelativorans</taxon>
    </lineage>
</organism>
<reference evidence="2 3" key="1">
    <citation type="submission" date="2022-09" db="EMBL/GenBank/DDBJ databases">
        <title>Chelativorans salina sp. nov., a novel slightly halophilic bacterium isolated from a saline lake sediment enrichment.</title>
        <authorList>
            <person name="Gao L."/>
            <person name="Fang B.-Z."/>
            <person name="Li W.-J."/>
        </authorList>
    </citation>
    <scope>NUCLEOTIDE SEQUENCE [LARGE SCALE GENOMIC DNA]</scope>
    <source>
        <strain evidence="2 3">EGI FJ00035</strain>
    </source>
</reference>
<protein>
    <recommendedName>
        <fullName evidence="4">Pilus assembly protein</fullName>
    </recommendedName>
</protein>
<proteinExistence type="predicted"/>
<keyword evidence="1" id="KW-0732">Signal</keyword>
<comment type="caution">
    <text evidence="2">The sequence shown here is derived from an EMBL/GenBank/DDBJ whole genome shotgun (WGS) entry which is preliminary data.</text>
</comment>
<dbReference type="Proteomes" id="UP001320831">
    <property type="component" value="Unassembled WGS sequence"/>
</dbReference>
<keyword evidence="3" id="KW-1185">Reference proteome</keyword>
<feature type="signal peptide" evidence="1">
    <location>
        <begin position="1"/>
        <end position="22"/>
    </location>
</feature>
<accession>A0ABT2LJ84</accession>
<evidence type="ECO:0008006" key="4">
    <source>
        <dbReference type="Google" id="ProtNLM"/>
    </source>
</evidence>
<evidence type="ECO:0000256" key="1">
    <source>
        <dbReference type="SAM" id="SignalP"/>
    </source>
</evidence>